<sequence>MGDATFNEGRWLGYVDPARSRIQAAQRLDYAAFALISRPQHDKAPFDSCREPTIRTALVNDARHLMGVAAGPALMLTSGATSGDTPGVAPGLKLGDMFGANAQIIPGLSFADIFRDIALSSSAGSAAHERAASPPTWLLRTTGIEWLADVLEGRAPLPIPALIAILQKQAMPAVPGEKPLTLGVDAALQWSNDVFTEVPVGPVTFVPTDGETRIDINAHARIDLGEVFIPSDGSGFKFSAGTPRVSANASLVDFSVIVFSALNVRFSKVEFQIFEDGHKDFIVQLKSVDLLPPLDFISQLAAIFEGLGDNSVHIVPTPAEIRVWQTLQFPAGGSGPLFMGPAMISNLALGWSVTIPLKGRDVLAVGFSVSTREKPLTIYVPPWYGGKAYALIEATTRGCRLVEVSMEYGALIPIEWGIAKGQASVTAGIFFSLQRDVVANSATVTMRAFVKAAANLTVASIIDFAGLIYIAMERIAGAQRIIRGTAEVSVSIKIGFVRISYSFSAVHEEVSDDQHKAAAGAAVEMQAFSANALPESTCSRIGRGAPSDAMPFGPKFQRKRRTAFRRILAGYR</sequence>
<dbReference type="AlphaFoldDB" id="A0A158GMM7"/>
<organism evidence="1 2">
    <name type="scientific">Caballeronia cordobensis</name>
    <name type="common">Burkholderia cordobensis</name>
    <dbReference type="NCBI Taxonomy" id="1353886"/>
    <lineage>
        <taxon>Bacteria</taxon>
        <taxon>Pseudomonadati</taxon>
        <taxon>Pseudomonadota</taxon>
        <taxon>Betaproteobacteria</taxon>
        <taxon>Burkholderiales</taxon>
        <taxon>Burkholderiaceae</taxon>
        <taxon>Caballeronia</taxon>
    </lineage>
</organism>
<accession>A0A158GMM7</accession>
<reference evidence="2" key="1">
    <citation type="submission" date="2016-01" db="EMBL/GenBank/DDBJ databases">
        <authorList>
            <person name="Peeters C."/>
        </authorList>
    </citation>
    <scope>NUCLEOTIDE SEQUENCE [LARGE SCALE GENOMIC DNA]</scope>
</reference>
<protein>
    <submittedName>
        <fullName evidence="1">Uncharacterized protein</fullName>
    </submittedName>
</protein>
<name>A0A158GMM7_CABCO</name>
<gene>
    <name evidence="1" type="ORF">AWB70_02211</name>
</gene>
<proteinExistence type="predicted"/>
<evidence type="ECO:0000313" key="2">
    <source>
        <dbReference type="Proteomes" id="UP000054740"/>
    </source>
</evidence>
<dbReference type="Proteomes" id="UP000054740">
    <property type="component" value="Unassembled WGS sequence"/>
</dbReference>
<evidence type="ECO:0000313" key="1">
    <source>
        <dbReference type="EMBL" id="SAL33364.1"/>
    </source>
</evidence>
<dbReference type="EMBL" id="FCNY02000005">
    <property type="protein sequence ID" value="SAL33364.1"/>
    <property type="molecule type" value="Genomic_DNA"/>
</dbReference>
<keyword evidence="2" id="KW-1185">Reference proteome</keyword>